<evidence type="ECO:0000256" key="2">
    <source>
        <dbReference type="ARBA" id="ARBA00022801"/>
    </source>
</evidence>
<evidence type="ECO:0000313" key="4">
    <source>
        <dbReference type="EMBL" id="MFC7459653.1"/>
    </source>
</evidence>
<keyword evidence="5" id="KW-1185">Reference proteome</keyword>
<dbReference type="InterPro" id="IPR003140">
    <property type="entry name" value="PLipase/COase/thioEstase"/>
</dbReference>
<dbReference type="GO" id="GO:0016787">
    <property type="term" value="F:hydrolase activity"/>
    <property type="evidence" value="ECO:0007669"/>
    <property type="project" value="UniProtKB-KW"/>
</dbReference>
<dbReference type="SUPFAM" id="SSF53474">
    <property type="entry name" value="alpha/beta-Hydrolases"/>
    <property type="match status" value="1"/>
</dbReference>
<dbReference type="EMBL" id="JBHTBZ010000010">
    <property type="protein sequence ID" value="MFC7459653.1"/>
    <property type="molecule type" value="Genomic_DNA"/>
</dbReference>
<dbReference type="PANTHER" id="PTHR10655:SF17">
    <property type="entry name" value="LYSOPHOSPHOLIPASE-LIKE PROTEIN 1"/>
    <property type="match status" value="1"/>
</dbReference>
<name>A0ABW2S893_9BURK</name>
<feature type="domain" description="Phospholipase/carboxylesterase/thioesterase" evidence="3">
    <location>
        <begin position="20"/>
        <end position="213"/>
    </location>
</feature>
<keyword evidence="2 4" id="KW-0378">Hydrolase</keyword>
<comment type="caution">
    <text evidence="4">The sequence shown here is derived from an EMBL/GenBank/DDBJ whole genome shotgun (WGS) entry which is preliminary data.</text>
</comment>
<comment type="similarity">
    <text evidence="1">Belongs to the AB hydrolase superfamily. AB hydrolase 2 family.</text>
</comment>
<evidence type="ECO:0000259" key="3">
    <source>
        <dbReference type="Pfam" id="PF02230"/>
    </source>
</evidence>
<protein>
    <submittedName>
        <fullName evidence="4">Alpha/beta hydrolase</fullName>
    </submittedName>
</protein>
<dbReference type="RefSeq" id="WP_382198895.1">
    <property type="nucleotide sequence ID" value="NZ_JBHTBZ010000010.1"/>
</dbReference>
<dbReference type="Proteomes" id="UP001596457">
    <property type="component" value="Unassembled WGS sequence"/>
</dbReference>
<evidence type="ECO:0000256" key="1">
    <source>
        <dbReference type="ARBA" id="ARBA00006499"/>
    </source>
</evidence>
<proteinExistence type="inferred from homology"/>
<organism evidence="4 5">
    <name type="scientific">Hydrogenophaga defluvii</name>
    <dbReference type="NCBI Taxonomy" id="249410"/>
    <lineage>
        <taxon>Bacteria</taxon>
        <taxon>Pseudomonadati</taxon>
        <taxon>Pseudomonadota</taxon>
        <taxon>Betaproteobacteria</taxon>
        <taxon>Burkholderiales</taxon>
        <taxon>Comamonadaceae</taxon>
        <taxon>Hydrogenophaga</taxon>
    </lineage>
</organism>
<dbReference type="InterPro" id="IPR050565">
    <property type="entry name" value="LYPA1-2/EST-like"/>
</dbReference>
<dbReference type="InterPro" id="IPR029058">
    <property type="entry name" value="AB_hydrolase_fold"/>
</dbReference>
<evidence type="ECO:0000313" key="5">
    <source>
        <dbReference type="Proteomes" id="UP001596457"/>
    </source>
</evidence>
<accession>A0ABW2S893</accession>
<sequence>MNDTLLQSLERPAAGTPTPWLLVLMHGVGSNEQDLFGLAPYVPPHFHVLSLRAPFVLGPGSYAWFEFDVRPDGSRAIDGEQELASREALTREIAAHAQRLGVPPARVLVGGFSQGGIMGLSLLLTQPSLMQGAFALHSRLLPEVLTLAAPAAELAGKQLWVSHGLQDMVIPLAQAQRIREHFGALPVALDGADFPGGHELRPAELQQWIAWLQRITSKETT</sequence>
<gene>
    <name evidence="4" type="ORF">ACFQU0_04335</name>
</gene>
<dbReference type="Pfam" id="PF02230">
    <property type="entry name" value="Abhydrolase_2"/>
    <property type="match status" value="1"/>
</dbReference>
<dbReference type="Gene3D" id="3.40.50.1820">
    <property type="entry name" value="alpha/beta hydrolase"/>
    <property type="match status" value="1"/>
</dbReference>
<reference evidence="5" key="1">
    <citation type="journal article" date="2019" name="Int. J. Syst. Evol. Microbiol.">
        <title>The Global Catalogue of Microorganisms (GCM) 10K type strain sequencing project: providing services to taxonomists for standard genome sequencing and annotation.</title>
        <authorList>
            <consortium name="The Broad Institute Genomics Platform"/>
            <consortium name="The Broad Institute Genome Sequencing Center for Infectious Disease"/>
            <person name="Wu L."/>
            <person name="Ma J."/>
        </authorList>
    </citation>
    <scope>NUCLEOTIDE SEQUENCE [LARGE SCALE GENOMIC DNA]</scope>
    <source>
        <strain evidence="5">CCUG 53903</strain>
    </source>
</reference>
<dbReference type="PANTHER" id="PTHR10655">
    <property type="entry name" value="LYSOPHOSPHOLIPASE-RELATED"/>
    <property type="match status" value="1"/>
</dbReference>